<evidence type="ECO:0000256" key="6">
    <source>
        <dbReference type="ARBA" id="ARBA00005412"/>
    </source>
</evidence>
<dbReference type="CDD" id="cd08195">
    <property type="entry name" value="DHQS"/>
    <property type="match status" value="1"/>
</dbReference>
<comment type="cofactor">
    <cofactor evidence="3">
        <name>Zn(2+)</name>
        <dbReference type="ChEBI" id="CHEBI:29105"/>
    </cofactor>
</comment>
<evidence type="ECO:0000256" key="2">
    <source>
        <dbReference type="ARBA" id="ARBA00001911"/>
    </source>
</evidence>
<keyword evidence="10 18" id="KW-0028">Amino-acid biosynthesis</keyword>
<evidence type="ECO:0000256" key="9">
    <source>
        <dbReference type="ARBA" id="ARBA00022490"/>
    </source>
</evidence>
<keyword evidence="9 18" id="KW-0963">Cytoplasm</keyword>
<dbReference type="GO" id="GO:0009423">
    <property type="term" value="P:chorismate biosynthetic process"/>
    <property type="evidence" value="ECO:0007669"/>
    <property type="project" value="UniProtKB-UniRule"/>
</dbReference>
<evidence type="ECO:0000256" key="1">
    <source>
        <dbReference type="ARBA" id="ARBA00001393"/>
    </source>
</evidence>
<dbReference type="Pfam" id="PF01761">
    <property type="entry name" value="DHQ_synthase"/>
    <property type="match status" value="1"/>
</dbReference>
<dbReference type="EMBL" id="BMOS01000009">
    <property type="protein sequence ID" value="GGN56391.1"/>
    <property type="molecule type" value="Genomic_DNA"/>
</dbReference>
<dbReference type="Pfam" id="PF24621">
    <property type="entry name" value="DHQS_C"/>
    <property type="match status" value="1"/>
</dbReference>
<evidence type="ECO:0000259" key="19">
    <source>
        <dbReference type="Pfam" id="PF01761"/>
    </source>
</evidence>
<keyword evidence="13 18" id="KW-0862">Zinc</keyword>
<comment type="pathway">
    <text evidence="5 18">Metabolic intermediate biosynthesis; chorismate biosynthesis; chorismate from D-erythrose 4-phosphate and phosphoenolpyruvate: step 2/7.</text>
</comment>
<comment type="cofactor">
    <cofactor evidence="18">
        <name>Co(2+)</name>
        <dbReference type="ChEBI" id="CHEBI:48828"/>
    </cofactor>
    <cofactor evidence="18">
        <name>Zn(2+)</name>
        <dbReference type="ChEBI" id="CHEBI:29105"/>
    </cofactor>
    <text evidence="18">Binds 1 divalent metal cation per subunit. Can use either Co(2+) or Zn(2+).</text>
</comment>
<evidence type="ECO:0000313" key="21">
    <source>
        <dbReference type="EMBL" id="GGN56391.1"/>
    </source>
</evidence>
<evidence type="ECO:0000256" key="13">
    <source>
        <dbReference type="ARBA" id="ARBA00022833"/>
    </source>
</evidence>
<comment type="caution">
    <text evidence="18">Lacks conserved residue(s) required for the propagation of feature annotation.</text>
</comment>
<keyword evidence="16 18" id="KW-0456">Lyase</keyword>
<dbReference type="GO" id="GO:0008652">
    <property type="term" value="P:amino acid biosynthetic process"/>
    <property type="evidence" value="ECO:0007669"/>
    <property type="project" value="UniProtKB-KW"/>
</dbReference>
<feature type="binding site" evidence="18">
    <location>
        <position position="138"/>
    </location>
    <ligand>
        <name>NAD(+)</name>
        <dbReference type="ChEBI" id="CHEBI:57540"/>
    </ligand>
</feature>
<feature type="binding site" evidence="18">
    <location>
        <position position="258"/>
    </location>
    <ligand>
        <name>Zn(2+)</name>
        <dbReference type="ChEBI" id="CHEBI:29105"/>
    </ligand>
</feature>
<dbReference type="PANTHER" id="PTHR43622:SF7">
    <property type="entry name" value="3-DEHYDROQUINATE SYNTHASE, CHLOROPLASTIC"/>
    <property type="match status" value="1"/>
</dbReference>
<dbReference type="AlphaFoldDB" id="A0A917XXN9"/>
<evidence type="ECO:0000256" key="7">
    <source>
        <dbReference type="ARBA" id="ARBA00013031"/>
    </source>
</evidence>
<evidence type="ECO:0000256" key="17">
    <source>
        <dbReference type="ARBA" id="ARBA00023285"/>
    </source>
</evidence>
<evidence type="ECO:0000256" key="5">
    <source>
        <dbReference type="ARBA" id="ARBA00004661"/>
    </source>
</evidence>
<comment type="subcellular location">
    <subcellularLocation>
        <location evidence="4 18">Cytoplasm</location>
    </subcellularLocation>
</comment>
<evidence type="ECO:0000256" key="3">
    <source>
        <dbReference type="ARBA" id="ARBA00001947"/>
    </source>
</evidence>
<dbReference type="PIRSF" id="PIRSF001455">
    <property type="entry name" value="DHQ_synth"/>
    <property type="match status" value="1"/>
</dbReference>
<dbReference type="InterPro" id="IPR030960">
    <property type="entry name" value="DHQS/DOIS_N"/>
</dbReference>
<reference evidence="21" key="1">
    <citation type="journal article" date="2014" name="Int. J. Syst. Evol. Microbiol.">
        <title>Complete genome sequence of Corynebacterium casei LMG S-19264T (=DSM 44701T), isolated from a smear-ripened cheese.</title>
        <authorList>
            <consortium name="US DOE Joint Genome Institute (JGI-PGF)"/>
            <person name="Walter F."/>
            <person name="Albersmeier A."/>
            <person name="Kalinowski J."/>
            <person name="Ruckert C."/>
        </authorList>
    </citation>
    <scope>NUCLEOTIDE SEQUENCE</scope>
    <source>
        <strain evidence="21">JCM 17251</strain>
    </source>
</reference>
<comment type="similarity">
    <text evidence="6 18">Belongs to the sugar phosphate cyclases superfamily. Dehydroquinate synthase family.</text>
</comment>
<dbReference type="InterPro" id="IPR050071">
    <property type="entry name" value="Dehydroquinate_synthase"/>
</dbReference>
<dbReference type="FunFam" id="3.40.50.1970:FF:000007">
    <property type="entry name" value="Pentafunctional AROM polypeptide"/>
    <property type="match status" value="1"/>
</dbReference>
<dbReference type="EC" id="4.2.3.4" evidence="7 18"/>
<dbReference type="RefSeq" id="WP_188856817.1">
    <property type="nucleotide sequence ID" value="NZ_BMOS01000009.1"/>
</dbReference>
<keyword evidence="14 18" id="KW-0520">NAD</keyword>
<feature type="binding site" evidence="18">
    <location>
        <begin position="126"/>
        <end position="127"/>
    </location>
    <ligand>
        <name>NAD(+)</name>
        <dbReference type="ChEBI" id="CHEBI:57540"/>
    </ligand>
</feature>
<feature type="domain" description="3-dehydroquinate synthase N-terminal" evidence="19">
    <location>
        <begin position="64"/>
        <end position="175"/>
    </location>
</feature>
<dbReference type="SUPFAM" id="SSF56796">
    <property type="entry name" value="Dehydroquinate synthase-like"/>
    <property type="match status" value="1"/>
</dbReference>
<comment type="function">
    <text evidence="18">Catalyzes the conversion of 3-deoxy-D-arabino-heptulosonate 7-phosphate (DAHP) to dehydroquinate (DHQ).</text>
</comment>
<dbReference type="InterPro" id="IPR030963">
    <property type="entry name" value="DHQ_synth_fam"/>
</dbReference>
<dbReference type="GO" id="GO:0009073">
    <property type="term" value="P:aromatic amino acid family biosynthetic process"/>
    <property type="evidence" value="ECO:0007669"/>
    <property type="project" value="UniProtKB-KW"/>
</dbReference>
<feature type="binding site" evidence="18">
    <location>
        <position position="147"/>
    </location>
    <ligand>
        <name>NAD(+)</name>
        <dbReference type="ChEBI" id="CHEBI:57540"/>
    </ligand>
</feature>
<evidence type="ECO:0000256" key="15">
    <source>
        <dbReference type="ARBA" id="ARBA00023141"/>
    </source>
</evidence>
<keyword evidence="11 18" id="KW-0479">Metal-binding</keyword>
<keyword evidence="22" id="KW-1185">Reference proteome</keyword>
<evidence type="ECO:0000256" key="11">
    <source>
        <dbReference type="ARBA" id="ARBA00022723"/>
    </source>
</evidence>
<comment type="caution">
    <text evidence="21">The sequence shown here is derived from an EMBL/GenBank/DDBJ whole genome shotgun (WGS) entry which is preliminary data.</text>
</comment>
<proteinExistence type="inferred from homology"/>
<dbReference type="Gene3D" id="1.20.1090.10">
    <property type="entry name" value="Dehydroquinate synthase-like - alpha domain"/>
    <property type="match status" value="1"/>
</dbReference>
<evidence type="ECO:0000259" key="20">
    <source>
        <dbReference type="Pfam" id="PF24621"/>
    </source>
</evidence>
<keyword evidence="17 18" id="KW-0170">Cobalt</keyword>
<dbReference type="HAMAP" id="MF_00110">
    <property type="entry name" value="DHQ_synthase"/>
    <property type="match status" value="1"/>
</dbReference>
<name>A0A917XXN9_9BACI</name>
<protein>
    <recommendedName>
        <fullName evidence="8 18">3-dehydroquinate synthase</fullName>
        <shortName evidence="18">DHQS</shortName>
        <ecNumber evidence="7 18">4.2.3.4</ecNumber>
    </recommendedName>
</protein>
<keyword evidence="15 18" id="KW-0057">Aromatic amino acid biosynthesis</keyword>
<comment type="cofactor">
    <cofactor evidence="2 18">
        <name>NAD(+)</name>
        <dbReference type="ChEBI" id="CHEBI:57540"/>
    </cofactor>
</comment>
<evidence type="ECO:0000256" key="10">
    <source>
        <dbReference type="ARBA" id="ARBA00022605"/>
    </source>
</evidence>
<evidence type="ECO:0000256" key="14">
    <source>
        <dbReference type="ARBA" id="ARBA00023027"/>
    </source>
</evidence>
<evidence type="ECO:0000256" key="18">
    <source>
        <dbReference type="HAMAP-Rule" id="MF_00110"/>
    </source>
</evidence>
<dbReference type="Proteomes" id="UP000624041">
    <property type="component" value="Unassembled WGS sequence"/>
</dbReference>
<gene>
    <name evidence="18 21" type="primary">aroB</name>
    <name evidence="21" type="ORF">GCM10007971_16220</name>
</gene>
<comment type="catalytic activity">
    <reaction evidence="1 18">
        <text>7-phospho-2-dehydro-3-deoxy-D-arabino-heptonate = 3-dehydroquinate + phosphate</text>
        <dbReference type="Rhea" id="RHEA:21968"/>
        <dbReference type="ChEBI" id="CHEBI:32364"/>
        <dbReference type="ChEBI" id="CHEBI:43474"/>
        <dbReference type="ChEBI" id="CHEBI:58394"/>
        <dbReference type="EC" id="4.2.3.4"/>
    </reaction>
</comment>
<dbReference type="Gene3D" id="3.40.50.1970">
    <property type="match status" value="1"/>
</dbReference>
<keyword evidence="12 18" id="KW-0547">Nucleotide-binding</keyword>
<feature type="domain" description="3-dehydroquinate synthase C-terminal" evidence="20">
    <location>
        <begin position="177"/>
        <end position="317"/>
    </location>
</feature>
<organism evidence="21 22">
    <name type="scientific">Oceanobacillus indicireducens</name>
    <dbReference type="NCBI Taxonomy" id="1004261"/>
    <lineage>
        <taxon>Bacteria</taxon>
        <taxon>Bacillati</taxon>
        <taxon>Bacillota</taxon>
        <taxon>Bacilli</taxon>
        <taxon>Bacillales</taxon>
        <taxon>Bacillaceae</taxon>
        <taxon>Oceanobacillus</taxon>
    </lineage>
</organism>
<accession>A0A917XXN9</accession>
<evidence type="ECO:0000256" key="4">
    <source>
        <dbReference type="ARBA" id="ARBA00004496"/>
    </source>
</evidence>
<sequence length="355" mass="39404">MQELSVRHSNGSYSILVGEGLRFKLHKFLSKSYSKILIITDETIENLYLDDVKKGLSAYDFSQLIIPAGEKSKHIDVYYDAQTKAIETGLDRNSLIIALGGGVVGDLAGFVAATFMRGIDYIQVPTTILAHDSSVGGKVAINHPLGKNLIGAFYPPVGVYYDTETLTSLSERETRSGYAELIKEALISSEDLLEEMLSASLASLDQERLQTHLMAGIKVKQGIVEADEREHGIRSHLNLGHTLAHALEAELGYGNITHGEAVAIGLLFAIHVSEREYNCKLPFDKLKNWLVDNNYPLTGFTVKAEKIINHMKADKKATKQRIKMVLLERPGKLKTEELSDEAIQVHLETFRERLV</sequence>
<dbReference type="GO" id="GO:0005737">
    <property type="term" value="C:cytoplasm"/>
    <property type="evidence" value="ECO:0007669"/>
    <property type="project" value="UniProtKB-SubCell"/>
</dbReference>
<reference evidence="21" key="2">
    <citation type="submission" date="2020-09" db="EMBL/GenBank/DDBJ databases">
        <authorList>
            <person name="Sun Q."/>
            <person name="Ohkuma M."/>
        </authorList>
    </citation>
    <scope>NUCLEOTIDE SEQUENCE</scope>
    <source>
        <strain evidence="21">JCM 17251</strain>
    </source>
</reference>
<evidence type="ECO:0000313" key="22">
    <source>
        <dbReference type="Proteomes" id="UP000624041"/>
    </source>
</evidence>
<dbReference type="PANTHER" id="PTHR43622">
    <property type="entry name" value="3-DEHYDROQUINATE SYNTHASE"/>
    <property type="match status" value="1"/>
</dbReference>
<dbReference type="NCBIfam" id="TIGR01357">
    <property type="entry name" value="aroB"/>
    <property type="match status" value="1"/>
</dbReference>
<dbReference type="GO" id="GO:0000166">
    <property type="term" value="F:nucleotide binding"/>
    <property type="evidence" value="ECO:0007669"/>
    <property type="project" value="UniProtKB-KW"/>
</dbReference>
<feature type="binding site" evidence="18">
    <location>
        <position position="241"/>
    </location>
    <ligand>
        <name>Zn(2+)</name>
        <dbReference type="ChEBI" id="CHEBI:29105"/>
    </ligand>
</feature>
<dbReference type="GO" id="GO:0003856">
    <property type="term" value="F:3-dehydroquinate synthase activity"/>
    <property type="evidence" value="ECO:0007669"/>
    <property type="project" value="UniProtKB-UniRule"/>
</dbReference>
<evidence type="ECO:0000256" key="16">
    <source>
        <dbReference type="ARBA" id="ARBA00023239"/>
    </source>
</evidence>
<evidence type="ECO:0000256" key="12">
    <source>
        <dbReference type="ARBA" id="ARBA00022741"/>
    </source>
</evidence>
<dbReference type="GO" id="GO:0046872">
    <property type="term" value="F:metal ion binding"/>
    <property type="evidence" value="ECO:0007669"/>
    <property type="project" value="UniProtKB-KW"/>
</dbReference>
<feature type="binding site" evidence="18">
    <location>
        <position position="180"/>
    </location>
    <ligand>
        <name>Zn(2+)</name>
        <dbReference type="ChEBI" id="CHEBI:29105"/>
    </ligand>
</feature>
<feature type="binding site" evidence="18">
    <location>
        <begin position="102"/>
        <end position="106"/>
    </location>
    <ligand>
        <name>NAD(+)</name>
        <dbReference type="ChEBI" id="CHEBI:57540"/>
    </ligand>
</feature>
<evidence type="ECO:0000256" key="8">
    <source>
        <dbReference type="ARBA" id="ARBA00017684"/>
    </source>
</evidence>
<dbReference type="InterPro" id="IPR016037">
    <property type="entry name" value="DHQ_synth_AroB"/>
</dbReference>
<dbReference type="InterPro" id="IPR056179">
    <property type="entry name" value="DHQS_C"/>
</dbReference>